<dbReference type="AlphaFoldDB" id="A0A0N4V8N0"/>
<dbReference type="PROSITE" id="PS50011">
    <property type="entry name" value="PROTEIN_KINASE_DOM"/>
    <property type="match status" value="1"/>
</dbReference>
<reference evidence="12" key="1">
    <citation type="submission" date="2017-02" db="UniProtKB">
        <authorList>
            <consortium name="WormBaseParasite"/>
        </authorList>
    </citation>
    <scope>IDENTIFICATION</scope>
</reference>
<evidence type="ECO:0000256" key="6">
    <source>
        <dbReference type="ARBA" id="ARBA00022840"/>
    </source>
</evidence>
<keyword evidence="2 8" id="KW-0723">Serine/threonine-protein kinase</keyword>
<evidence type="ECO:0000313" key="10">
    <source>
        <dbReference type="EMBL" id="VDD91539.1"/>
    </source>
</evidence>
<dbReference type="Gene3D" id="3.30.200.20">
    <property type="entry name" value="Phosphorylase Kinase, domain 1"/>
    <property type="match status" value="1"/>
</dbReference>
<keyword evidence="6 7" id="KW-0067">ATP-binding</keyword>
<dbReference type="InterPro" id="IPR008271">
    <property type="entry name" value="Ser/Thr_kinase_AS"/>
</dbReference>
<dbReference type="STRING" id="51028.A0A0N4V8N0"/>
<dbReference type="InterPro" id="IPR011009">
    <property type="entry name" value="Kinase-like_dom_sf"/>
</dbReference>
<feature type="binding site" evidence="7">
    <location>
        <position position="51"/>
    </location>
    <ligand>
        <name>ATP</name>
        <dbReference type="ChEBI" id="CHEBI:30616"/>
    </ligand>
</feature>
<dbReference type="FunFam" id="1.10.510.10:FF:000624">
    <property type="entry name" value="Mitogen-activated protein kinase"/>
    <property type="match status" value="1"/>
</dbReference>
<evidence type="ECO:0000256" key="5">
    <source>
        <dbReference type="ARBA" id="ARBA00022777"/>
    </source>
</evidence>
<dbReference type="PROSITE" id="PS00108">
    <property type="entry name" value="PROTEIN_KINASE_ST"/>
    <property type="match status" value="1"/>
</dbReference>
<proteinExistence type="inferred from homology"/>
<dbReference type="GO" id="GO:0005634">
    <property type="term" value="C:nucleus"/>
    <property type="evidence" value="ECO:0007669"/>
    <property type="project" value="TreeGrafter"/>
</dbReference>
<keyword evidence="4 7" id="KW-0547">Nucleotide-binding</keyword>
<evidence type="ECO:0000256" key="7">
    <source>
        <dbReference type="PROSITE-ProRule" id="PRU10141"/>
    </source>
</evidence>
<dbReference type="OrthoDB" id="63265at2759"/>
<dbReference type="GO" id="GO:0005524">
    <property type="term" value="F:ATP binding"/>
    <property type="evidence" value="ECO:0007669"/>
    <property type="project" value="UniProtKB-UniRule"/>
</dbReference>
<dbReference type="EMBL" id="UXUI01008457">
    <property type="protein sequence ID" value="VDD91539.1"/>
    <property type="molecule type" value="Genomic_DNA"/>
</dbReference>
<evidence type="ECO:0000259" key="9">
    <source>
        <dbReference type="PROSITE" id="PS50011"/>
    </source>
</evidence>
<dbReference type="Pfam" id="PF00069">
    <property type="entry name" value="Pkinase"/>
    <property type="match status" value="1"/>
</dbReference>
<reference evidence="10 11" key="2">
    <citation type="submission" date="2018-10" db="EMBL/GenBank/DDBJ databases">
        <authorList>
            <consortium name="Pathogen Informatics"/>
        </authorList>
    </citation>
    <scope>NUCLEOTIDE SEQUENCE [LARGE SCALE GENOMIC DNA]</scope>
</reference>
<dbReference type="SMART" id="SM00220">
    <property type="entry name" value="S_TKc"/>
    <property type="match status" value="1"/>
</dbReference>
<dbReference type="Gene3D" id="1.10.510.10">
    <property type="entry name" value="Transferase(Phosphotransferase) domain 1"/>
    <property type="match status" value="1"/>
</dbReference>
<name>A0A0N4V8N0_ENTVE</name>
<evidence type="ECO:0000256" key="2">
    <source>
        <dbReference type="ARBA" id="ARBA00022527"/>
    </source>
</evidence>
<dbReference type="WBParaSite" id="EVEC_0000674201-mRNA-1">
    <property type="protein sequence ID" value="EVEC_0000674201-mRNA-1"/>
    <property type="gene ID" value="EVEC_0000674201"/>
</dbReference>
<sequence length="342" mass="38380">MDLDGDSLVGRGNNGTYEVIDTIGQGSFGTVLKAKKLETGELVALKRVAIKDDRNSGSHIVREMMILRNIDHENVVRLLDVLKDSSAVSFVLELAETNLKAVVDNPCIFLNETVICGYFYQILNGVSYLHSISIMHRDLKPGNILVAAEGILKITDFGQSCYYLEDDMSRTYENQVSSRWYRAPELLFGSVHYSPKIDLWSCGCILAELHKRGPLFRGKNDIDQISCIISVLGSPGEDNWRGWSELPDSNKLIFEKRLPISDWSVLVPGASKEAKSLLQKLITFDPEVRFSAAEALRHDFFSEVVSGSRLDPLYSCCFDMEFIPTVVEYNGNNDRRGTFGIY</sequence>
<feature type="domain" description="Protein kinase" evidence="9">
    <location>
        <begin position="17"/>
        <end position="301"/>
    </location>
</feature>
<evidence type="ECO:0000256" key="3">
    <source>
        <dbReference type="ARBA" id="ARBA00022679"/>
    </source>
</evidence>
<dbReference type="PANTHER" id="PTHR24056">
    <property type="entry name" value="CELL DIVISION PROTEIN KINASE"/>
    <property type="match status" value="1"/>
</dbReference>
<dbReference type="InterPro" id="IPR017441">
    <property type="entry name" value="Protein_kinase_ATP_BS"/>
</dbReference>
<dbReference type="SUPFAM" id="SSF56112">
    <property type="entry name" value="Protein kinase-like (PK-like)"/>
    <property type="match status" value="1"/>
</dbReference>
<evidence type="ECO:0000256" key="1">
    <source>
        <dbReference type="ARBA" id="ARBA00006485"/>
    </source>
</evidence>
<gene>
    <name evidence="10" type="ORF">EVEC_LOCUS6290</name>
</gene>
<keyword evidence="11" id="KW-1185">Reference proteome</keyword>
<evidence type="ECO:0000313" key="11">
    <source>
        <dbReference type="Proteomes" id="UP000274131"/>
    </source>
</evidence>
<organism evidence="12">
    <name type="scientific">Enterobius vermicularis</name>
    <name type="common">Human pinworm</name>
    <dbReference type="NCBI Taxonomy" id="51028"/>
    <lineage>
        <taxon>Eukaryota</taxon>
        <taxon>Metazoa</taxon>
        <taxon>Ecdysozoa</taxon>
        <taxon>Nematoda</taxon>
        <taxon>Chromadorea</taxon>
        <taxon>Rhabditida</taxon>
        <taxon>Spirurina</taxon>
        <taxon>Oxyuridomorpha</taxon>
        <taxon>Oxyuroidea</taxon>
        <taxon>Oxyuridae</taxon>
        <taxon>Enterobius</taxon>
    </lineage>
</organism>
<comment type="similarity">
    <text evidence="1">Belongs to the protein kinase superfamily. CMGC Ser/Thr protein kinase family. CDC2/CDKX subfamily.</text>
</comment>
<keyword evidence="3" id="KW-0808">Transferase</keyword>
<dbReference type="InterPro" id="IPR000719">
    <property type="entry name" value="Prot_kinase_dom"/>
</dbReference>
<accession>A0A0N4V8N0</accession>
<keyword evidence="5" id="KW-0418">Kinase</keyword>
<protein>
    <submittedName>
        <fullName evidence="12">Protein kinase domain-containing protein</fullName>
    </submittedName>
</protein>
<dbReference type="PROSITE" id="PS00107">
    <property type="entry name" value="PROTEIN_KINASE_ATP"/>
    <property type="match status" value="1"/>
</dbReference>
<evidence type="ECO:0000256" key="4">
    <source>
        <dbReference type="ARBA" id="ARBA00022741"/>
    </source>
</evidence>
<dbReference type="Proteomes" id="UP000274131">
    <property type="component" value="Unassembled WGS sequence"/>
</dbReference>
<dbReference type="GO" id="GO:0004674">
    <property type="term" value="F:protein serine/threonine kinase activity"/>
    <property type="evidence" value="ECO:0007669"/>
    <property type="project" value="UniProtKB-KW"/>
</dbReference>
<evidence type="ECO:0000256" key="8">
    <source>
        <dbReference type="RuleBase" id="RU000304"/>
    </source>
</evidence>
<evidence type="ECO:0000313" key="12">
    <source>
        <dbReference type="WBParaSite" id="EVEC_0000674201-mRNA-1"/>
    </source>
</evidence>
<dbReference type="InterPro" id="IPR050108">
    <property type="entry name" value="CDK"/>
</dbReference>
<dbReference type="PANTHER" id="PTHR24056:SF469">
    <property type="entry name" value="PROTEIN KINASE DOMAIN-CONTAINING PROTEIN"/>
    <property type="match status" value="1"/>
</dbReference>